<gene>
    <name evidence="9" type="ORF">GJ698_19440</name>
</gene>
<comment type="similarity">
    <text evidence="2">Belongs to the acyltransferase 3 family.</text>
</comment>
<accession>A0A844DDT2</accession>
<sequence length="313" mass="35160">MAEIRYLNTDGCSAETVVAARSKRRQEIELLRVLSAFGIVWYHTATIGRDVAYSGLIAFLIISMYFAAQSGSPPKSVARRARVLLVPWLVWCVFYGLLNLTLHKPFLSLEHGWIAGLLVGTSIHLWYLPFIFVCIVAFDQIKDKVNQHTLSYACILLAALTLGFCDFWRKPSLAFDYPYAQYAHAMDGVLLGVFFANCHALSRQACAIAIGVVLVLIVFFAMPSPGMGVPYLFGLTAAAVTLLLPWDRYIHFDIRWLSECTLGIYLSHIFWMKLFKKFLPMPDLLLPFAVFAISAATVWLFKKSAPRVASYVV</sequence>
<dbReference type="AlphaFoldDB" id="A0A844DDT2"/>
<feature type="transmembrane region" description="Helical" evidence="7">
    <location>
        <begin position="80"/>
        <end position="98"/>
    </location>
</feature>
<feature type="transmembrane region" description="Helical" evidence="7">
    <location>
        <begin position="113"/>
        <end position="138"/>
    </location>
</feature>
<feature type="transmembrane region" description="Helical" evidence="7">
    <location>
        <begin position="30"/>
        <end position="45"/>
    </location>
</feature>
<dbReference type="Pfam" id="PF01757">
    <property type="entry name" value="Acyl_transf_3"/>
    <property type="match status" value="1"/>
</dbReference>
<evidence type="ECO:0000256" key="7">
    <source>
        <dbReference type="SAM" id="Phobius"/>
    </source>
</evidence>
<dbReference type="RefSeq" id="WP_154359514.1">
    <property type="nucleotide sequence ID" value="NZ_WKJL01000015.1"/>
</dbReference>
<evidence type="ECO:0000256" key="4">
    <source>
        <dbReference type="ARBA" id="ARBA00022692"/>
    </source>
</evidence>
<keyword evidence="9" id="KW-0808">Transferase</keyword>
<dbReference type="Proteomes" id="UP000439986">
    <property type="component" value="Unassembled WGS sequence"/>
</dbReference>
<evidence type="ECO:0000256" key="1">
    <source>
        <dbReference type="ARBA" id="ARBA00004651"/>
    </source>
</evidence>
<keyword evidence="3" id="KW-1003">Cell membrane</keyword>
<feature type="transmembrane region" description="Helical" evidence="7">
    <location>
        <begin position="51"/>
        <end position="68"/>
    </location>
</feature>
<proteinExistence type="inferred from homology"/>
<dbReference type="GO" id="GO:0009246">
    <property type="term" value="P:enterobacterial common antigen biosynthetic process"/>
    <property type="evidence" value="ECO:0007669"/>
    <property type="project" value="TreeGrafter"/>
</dbReference>
<dbReference type="GO" id="GO:0016413">
    <property type="term" value="F:O-acetyltransferase activity"/>
    <property type="evidence" value="ECO:0007669"/>
    <property type="project" value="TreeGrafter"/>
</dbReference>
<dbReference type="PANTHER" id="PTHR40074:SF2">
    <property type="entry name" value="O-ACETYLTRANSFERASE WECH"/>
    <property type="match status" value="1"/>
</dbReference>
<evidence type="ECO:0000256" key="6">
    <source>
        <dbReference type="ARBA" id="ARBA00023136"/>
    </source>
</evidence>
<keyword evidence="6 7" id="KW-0472">Membrane</keyword>
<feature type="transmembrane region" description="Helical" evidence="7">
    <location>
        <begin position="150"/>
        <end position="169"/>
    </location>
</feature>
<dbReference type="PANTHER" id="PTHR40074">
    <property type="entry name" value="O-ACETYLTRANSFERASE WECH"/>
    <property type="match status" value="1"/>
</dbReference>
<name>A0A844DDT2_9BURK</name>
<keyword evidence="5 7" id="KW-1133">Transmembrane helix</keyword>
<keyword evidence="4 7" id="KW-0812">Transmembrane</keyword>
<protein>
    <submittedName>
        <fullName evidence="9">Acyltransferase family protein</fullName>
    </submittedName>
</protein>
<keyword evidence="10" id="KW-1185">Reference proteome</keyword>
<feature type="domain" description="Acyltransferase 3" evidence="8">
    <location>
        <begin position="26"/>
        <end position="299"/>
    </location>
</feature>
<evidence type="ECO:0000259" key="8">
    <source>
        <dbReference type="Pfam" id="PF01757"/>
    </source>
</evidence>
<evidence type="ECO:0000256" key="3">
    <source>
        <dbReference type="ARBA" id="ARBA00022475"/>
    </source>
</evidence>
<evidence type="ECO:0000313" key="10">
    <source>
        <dbReference type="Proteomes" id="UP000439986"/>
    </source>
</evidence>
<evidence type="ECO:0000256" key="5">
    <source>
        <dbReference type="ARBA" id="ARBA00022989"/>
    </source>
</evidence>
<feature type="transmembrane region" description="Helical" evidence="7">
    <location>
        <begin position="284"/>
        <end position="301"/>
    </location>
</feature>
<keyword evidence="9" id="KW-0012">Acyltransferase</keyword>
<dbReference type="GO" id="GO:0005886">
    <property type="term" value="C:plasma membrane"/>
    <property type="evidence" value="ECO:0007669"/>
    <property type="project" value="UniProtKB-SubCell"/>
</dbReference>
<evidence type="ECO:0000256" key="2">
    <source>
        <dbReference type="ARBA" id="ARBA00007400"/>
    </source>
</evidence>
<organism evidence="9 10">
    <name type="scientific">Duganella aquatilis</name>
    <dbReference type="NCBI Taxonomy" id="2666082"/>
    <lineage>
        <taxon>Bacteria</taxon>
        <taxon>Pseudomonadati</taxon>
        <taxon>Pseudomonadota</taxon>
        <taxon>Betaproteobacteria</taxon>
        <taxon>Burkholderiales</taxon>
        <taxon>Oxalobacteraceae</taxon>
        <taxon>Telluria group</taxon>
        <taxon>Duganella</taxon>
    </lineage>
</organism>
<feature type="transmembrane region" description="Helical" evidence="7">
    <location>
        <begin position="181"/>
        <end position="198"/>
    </location>
</feature>
<dbReference type="EMBL" id="WKJL01000015">
    <property type="protein sequence ID" value="MRW86250.1"/>
    <property type="molecule type" value="Genomic_DNA"/>
</dbReference>
<dbReference type="InterPro" id="IPR002656">
    <property type="entry name" value="Acyl_transf_3_dom"/>
</dbReference>
<reference evidence="9 10" key="1">
    <citation type="submission" date="2019-11" db="EMBL/GenBank/DDBJ databases">
        <title>Novel species isolated from a subtropical stream in China.</title>
        <authorList>
            <person name="Lu H."/>
        </authorList>
    </citation>
    <scope>NUCLEOTIDE SEQUENCE [LARGE SCALE GENOMIC DNA]</scope>
    <source>
        <strain evidence="9 10">FT26W</strain>
    </source>
</reference>
<comment type="subcellular location">
    <subcellularLocation>
        <location evidence="1">Cell membrane</location>
        <topology evidence="1">Multi-pass membrane protein</topology>
    </subcellularLocation>
</comment>
<comment type="caution">
    <text evidence="9">The sequence shown here is derived from an EMBL/GenBank/DDBJ whole genome shotgun (WGS) entry which is preliminary data.</text>
</comment>
<feature type="transmembrane region" description="Helical" evidence="7">
    <location>
        <begin position="205"/>
        <end position="222"/>
    </location>
</feature>
<evidence type="ECO:0000313" key="9">
    <source>
        <dbReference type="EMBL" id="MRW86250.1"/>
    </source>
</evidence>